<sequence length="183" mass="19810">MREFLQKHGLPFLLIVAAFALAALLGDVLLHGLGLSWIGRYLGIPGVLLIALSLVYSIRKRGRSAKGVSPALLRWHEGAAWLGSLLVLIHSGVHFNAVLPWLATFAMGVNVISGLVGQFLLKHAREHLQPDAATGAGLQPSLPGAMALEAISGWRRVHIPISVAFSVFALGHIFSIFLFWGWR</sequence>
<reference evidence="2 3" key="1">
    <citation type="journal article" date="2016" name="MBio">
        <title>Lateral Gene Transfer in a Heavy Metal-Contaminated-Groundwater Microbial Community.</title>
        <authorList>
            <person name="Hemme C.L."/>
            <person name="Green S.J."/>
            <person name="Rishishwar L."/>
            <person name="Prakash O."/>
            <person name="Pettenato A."/>
            <person name="Chakraborty R."/>
            <person name="Deutschbauer A.M."/>
            <person name="Van Nostrand J.D."/>
            <person name="Wu L."/>
            <person name="He Z."/>
            <person name="Jordan I.K."/>
            <person name="Hazen T.C."/>
            <person name="Arkin A.P."/>
            <person name="Kostka J.E."/>
            <person name="Zhou J."/>
        </authorList>
    </citation>
    <scope>NUCLEOTIDE SEQUENCE [LARGE SCALE GENOMIC DNA]</scope>
    <source>
        <strain evidence="2 3">FW104-T7</strain>
    </source>
</reference>
<feature type="transmembrane region" description="Helical" evidence="1">
    <location>
        <begin position="38"/>
        <end position="58"/>
    </location>
</feature>
<accession>A0A154QLS9</accession>
<dbReference type="STRING" id="416169.RHOFW104T7_04440"/>
<organism evidence="2 3">
    <name type="scientific">Rhodanobacter thiooxydans</name>
    <dbReference type="NCBI Taxonomy" id="416169"/>
    <lineage>
        <taxon>Bacteria</taxon>
        <taxon>Pseudomonadati</taxon>
        <taxon>Pseudomonadota</taxon>
        <taxon>Gammaproteobacteria</taxon>
        <taxon>Lysobacterales</taxon>
        <taxon>Rhodanobacteraceae</taxon>
        <taxon>Rhodanobacter</taxon>
    </lineage>
</organism>
<keyword evidence="1" id="KW-0812">Transmembrane</keyword>
<comment type="caution">
    <text evidence="2">The sequence shown here is derived from an EMBL/GenBank/DDBJ whole genome shotgun (WGS) entry which is preliminary data.</text>
</comment>
<dbReference type="eggNOG" id="ENOG502ZU7A">
    <property type="taxonomic scope" value="Bacteria"/>
</dbReference>
<keyword evidence="1" id="KW-1133">Transmembrane helix</keyword>
<protein>
    <submittedName>
        <fullName evidence="2">Uncharacterized protein</fullName>
    </submittedName>
</protein>
<feature type="transmembrane region" description="Helical" evidence="1">
    <location>
        <begin position="12"/>
        <end position="32"/>
    </location>
</feature>
<evidence type="ECO:0000313" key="2">
    <source>
        <dbReference type="EMBL" id="KZC25267.1"/>
    </source>
</evidence>
<dbReference type="EMBL" id="LVJS01000006">
    <property type="protein sequence ID" value="KZC25267.1"/>
    <property type="molecule type" value="Genomic_DNA"/>
</dbReference>
<keyword evidence="3" id="KW-1185">Reference proteome</keyword>
<feature type="transmembrane region" description="Helical" evidence="1">
    <location>
        <begin position="78"/>
        <end position="95"/>
    </location>
</feature>
<evidence type="ECO:0000313" key="3">
    <source>
        <dbReference type="Proteomes" id="UP000076131"/>
    </source>
</evidence>
<dbReference type="AlphaFoldDB" id="A0A154QLS9"/>
<keyword evidence="1" id="KW-0472">Membrane</keyword>
<evidence type="ECO:0000256" key="1">
    <source>
        <dbReference type="SAM" id="Phobius"/>
    </source>
</evidence>
<feature type="transmembrane region" description="Helical" evidence="1">
    <location>
        <begin position="161"/>
        <end position="182"/>
    </location>
</feature>
<dbReference type="RefSeq" id="WP_008438636.1">
    <property type="nucleotide sequence ID" value="NZ_LVJS01000006.1"/>
</dbReference>
<feature type="transmembrane region" description="Helical" evidence="1">
    <location>
        <begin position="101"/>
        <end position="121"/>
    </location>
</feature>
<dbReference type="Proteomes" id="UP000076131">
    <property type="component" value="Unassembled WGS sequence"/>
</dbReference>
<name>A0A154QLS9_9GAMM</name>
<proteinExistence type="predicted"/>
<gene>
    <name evidence="2" type="ORF">RHOFW104T7_04440</name>
</gene>